<dbReference type="STRING" id="698492.A0A0E9NR93"/>
<accession>A0A0E9NR93</accession>
<reference evidence="2 3" key="2">
    <citation type="journal article" date="2014" name="J. Gen. Appl. Microbiol.">
        <title>The early diverging ascomycetous budding yeast Saitoella complicata has three histone deacetylases belonging to the Clr6, Hos2, and Rpd3 lineages.</title>
        <authorList>
            <person name="Nishida H."/>
            <person name="Matsumoto T."/>
            <person name="Kondo S."/>
            <person name="Hamamoto M."/>
            <person name="Yoshikawa H."/>
        </authorList>
    </citation>
    <scope>NUCLEOTIDE SEQUENCE [LARGE SCALE GENOMIC DNA]</scope>
    <source>
        <strain evidence="2 3">NRRL Y-17804</strain>
    </source>
</reference>
<dbReference type="Proteomes" id="UP000033140">
    <property type="component" value="Unassembled WGS sequence"/>
</dbReference>
<evidence type="ECO:0000313" key="2">
    <source>
        <dbReference type="EMBL" id="GAO51935.1"/>
    </source>
</evidence>
<protein>
    <submittedName>
        <fullName evidence="2">Uncharacterized protein</fullName>
    </submittedName>
</protein>
<organism evidence="2 3">
    <name type="scientific">Saitoella complicata (strain BCRC 22490 / CBS 7301 / JCM 7358 / NBRC 10748 / NRRL Y-17804)</name>
    <dbReference type="NCBI Taxonomy" id="698492"/>
    <lineage>
        <taxon>Eukaryota</taxon>
        <taxon>Fungi</taxon>
        <taxon>Dikarya</taxon>
        <taxon>Ascomycota</taxon>
        <taxon>Taphrinomycotina</taxon>
        <taxon>Taphrinomycotina incertae sedis</taxon>
        <taxon>Saitoella</taxon>
    </lineage>
</organism>
<feature type="region of interest" description="Disordered" evidence="1">
    <location>
        <begin position="20"/>
        <end position="80"/>
    </location>
</feature>
<reference evidence="2 3" key="1">
    <citation type="journal article" date="2011" name="J. Gen. Appl. Microbiol.">
        <title>Draft genome sequencing of the enigmatic yeast Saitoella complicata.</title>
        <authorList>
            <person name="Nishida H."/>
            <person name="Hamamoto M."/>
            <person name="Sugiyama J."/>
        </authorList>
    </citation>
    <scope>NUCLEOTIDE SEQUENCE [LARGE SCALE GENOMIC DNA]</scope>
    <source>
        <strain evidence="2 3">NRRL Y-17804</strain>
    </source>
</reference>
<evidence type="ECO:0000256" key="1">
    <source>
        <dbReference type="SAM" id="MobiDB-lite"/>
    </source>
</evidence>
<gene>
    <name evidence="2" type="ORF">G7K_6023-t1</name>
</gene>
<proteinExistence type="predicted"/>
<keyword evidence="3" id="KW-1185">Reference proteome</keyword>
<sequence>MKVALRANVCSRCRTNIRTHTTIPSPDLASEDPTTPTPKKPRRVVPPLTQKSTLLDPSNPLKVGVKPHKHPQKPWSDLTPLEKSTLANPFAKILSSPVRRDPFTRKRLPKDFLIRFVPRRHPATNVPWIVPDVHRTMGDHRGVWTANRKSLMEFYQPKKWLRLARDVPDPNKVVWRQDMTEFVLKRYRMSVVTSLREVHSLGFLRADVNEGGTVSYNLRWENPADETIAVWDDPGNGIPIYHMSRILGDEDARKLREELGDVAKGDVTAAVLPQTSEFGGPTIGIPVPVTVTAGTQTSATRRIGSDSRDESSGRQSGER</sequence>
<dbReference type="EMBL" id="BACD03000055">
    <property type="protein sequence ID" value="GAO51935.1"/>
    <property type="molecule type" value="Genomic_DNA"/>
</dbReference>
<feature type="compositionally biased region" description="Basic and acidic residues" evidence="1">
    <location>
        <begin position="303"/>
        <end position="319"/>
    </location>
</feature>
<feature type="region of interest" description="Disordered" evidence="1">
    <location>
        <begin position="294"/>
        <end position="319"/>
    </location>
</feature>
<comment type="caution">
    <text evidence="2">The sequence shown here is derived from an EMBL/GenBank/DDBJ whole genome shotgun (WGS) entry which is preliminary data.</text>
</comment>
<evidence type="ECO:0000313" key="3">
    <source>
        <dbReference type="Proteomes" id="UP000033140"/>
    </source>
</evidence>
<dbReference type="AlphaFoldDB" id="A0A0E9NR93"/>
<name>A0A0E9NR93_SAICN</name>
<reference evidence="2 3" key="3">
    <citation type="journal article" date="2015" name="Genome Announc.">
        <title>Draft Genome Sequence of the Archiascomycetous Yeast Saitoella complicata.</title>
        <authorList>
            <person name="Yamauchi K."/>
            <person name="Kondo S."/>
            <person name="Hamamoto M."/>
            <person name="Takahashi Y."/>
            <person name="Ogura Y."/>
            <person name="Hayashi T."/>
            <person name="Nishida H."/>
        </authorList>
    </citation>
    <scope>NUCLEOTIDE SEQUENCE [LARGE SCALE GENOMIC DNA]</scope>
    <source>
        <strain evidence="2 3">NRRL Y-17804</strain>
    </source>
</reference>